<organism evidence="2 3">
    <name type="scientific">Commensalibacter nepenthis</name>
    <dbReference type="NCBI Taxonomy" id="3043872"/>
    <lineage>
        <taxon>Bacteria</taxon>
        <taxon>Pseudomonadati</taxon>
        <taxon>Pseudomonadota</taxon>
        <taxon>Alphaproteobacteria</taxon>
        <taxon>Acetobacterales</taxon>
        <taxon>Acetobacteraceae</taxon>
    </lineage>
</organism>
<keyword evidence="1" id="KW-0472">Membrane</keyword>
<keyword evidence="1" id="KW-1133">Transmembrane helix</keyword>
<protein>
    <recommendedName>
        <fullName evidence="4">Zinc ribbon domain-containing protein</fullName>
    </recommendedName>
</protein>
<accession>A0ABT6Q846</accession>
<dbReference type="Proteomes" id="UP001431775">
    <property type="component" value="Unassembled WGS sequence"/>
</dbReference>
<feature type="transmembrane region" description="Helical" evidence="1">
    <location>
        <begin position="104"/>
        <end position="124"/>
    </location>
</feature>
<evidence type="ECO:0000313" key="2">
    <source>
        <dbReference type="EMBL" id="MDI2113083.1"/>
    </source>
</evidence>
<dbReference type="EMBL" id="JASBAN010000001">
    <property type="protein sequence ID" value="MDI2113083.1"/>
    <property type="molecule type" value="Genomic_DNA"/>
</dbReference>
<gene>
    <name evidence="2" type="ORF">QJV33_07280</name>
</gene>
<keyword evidence="3" id="KW-1185">Reference proteome</keyword>
<dbReference type="RefSeq" id="WP_281462703.1">
    <property type="nucleotide sequence ID" value="NZ_JASBAN010000001.1"/>
</dbReference>
<evidence type="ECO:0000256" key="1">
    <source>
        <dbReference type="SAM" id="Phobius"/>
    </source>
</evidence>
<keyword evidence="1" id="KW-0812">Transmembrane</keyword>
<comment type="caution">
    <text evidence="2">The sequence shown here is derived from an EMBL/GenBank/DDBJ whole genome shotgun (WGS) entry which is preliminary data.</text>
</comment>
<reference evidence="2" key="1">
    <citation type="submission" date="2023-05" db="EMBL/GenBank/DDBJ databases">
        <title>Whole genome sequence of Commensalibacter sp.</title>
        <authorList>
            <person name="Charoenyingcharoen P."/>
            <person name="Yukphan P."/>
        </authorList>
    </citation>
    <scope>NUCLEOTIDE SEQUENCE</scope>
    <source>
        <strain evidence="2">TBRC 10068</strain>
    </source>
</reference>
<evidence type="ECO:0000313" key="3">
    <source>
        <dbReference type="Proteomes" id="UP001431775"/>
    </source>
</evidence>
<feature type="transmembrane region" description="Helical" evidence="1">
    <location>
        <begin position="36"/>
        <end position="56"/>
    </location>
</feature>
<evidence type="ECO:0008006" key="4">
    <source>
        <dbReference type="Google" id="ProtNLM"/>
    </source>
</evidence>
<proteinExistence type="predicted"/>
<sequence>MQNSHNAVYLLLIPIILSLITAITSYIAAKRKGRNAPLWSLFTFAFNPLLIILEFLPNRNCNNYKMVTCPACSERHANAARYCPHCGQPNQRTDYYLLTPFDRMTIIGEFFVCLIQSIILFFAFCITYYIFLMYAAFSTVIMTALTALLSST</sequence>
<name>A0ABT6Q846_9PROT</name>
<feature type="transmembrane region" description="Helical" evidence="1">
    <location>
        <begin position="6"/>
        <end position="29"/>
    </location>
</feature>